<keyword evidence="11" id="KW-1185">Reference proteome</keyword>
<feature type="domain" description="Spore germination protein N-terminal" evidence="9">
    <location>
        <begin position="21"/>
        <end position="197"/>
    </location>
</feature>
<evidence type="ECO:0000256" key="1">
    <source>
        <dbReference type="ARBA" id="ARBA00004635"/>
    </source>
</evidence>
<protein>
    <submittedName>
        <fullName evidence="10">Sulfoacetaldehyde dehydrogenase (Acylating) (Modular protein)</fullName>
        <ecNumber evidence="10">1.2.1.81</ecNumber>
    </submittedName>
</protein>
<keyword evidence="3" id="KW-0309">Germination</keyword>
<dbReference type="InterPro" id="IPR038501">
    <property type="entry name" value="Spore_GerAC_C_sf"/>
</dbReference>
<dbReference type="PROSITE" id="PS51257">
    <property type="entry name" value="PROKAR_LIPOPROTEIN"/>
    <property type="match status" value="1"/>
</dbReference>
<evidence type="ECO:0000313" key="10">
    <source>
        <dbReference type="EMBL" id="SHD76185.1"/>
    </source>
</evidence>
<dbReference type="EMBL" id="LT669839">
    <property type="protein sequence ID" value="SHD76185.1"/>
    <property type="molecule type" value="Genomic_DNA"/>
</dbReference>
<keyword evidence="4" id="KW-0732">Signal</keyword>
<dbReference type="OrthoDB" id="2569624at2"/>
<dbReference type="Pfam" id="PF05504">
    <property type="entry name" value="Spore_GerAC"/>
    <property type="match status" value="1"/>
</dbReference>
<evidence type="ECO:0000259" key="9">
    <source>
        <dbReference type="Pfam" id="PF25198"/>
    </source>
</evidence>
<gene>
    <name evidence="10" type="ORF">CUESP1_0805</name>
</gene>
<proteinExistence type="inferred from homology"/>
<evidence type="ECO:0000256" key="5">
    <source>
        <dbReference type="ARBA" id="ARBA00023136"/>
    </source>
</evidence>
<dbReference type="NCBIfam" id="TIGR02887">
    <property type="entry name" value="spore_ger_x_C"/>
    <property type="match status" value="1"/>
</dbReference>
<dbReference type="Gene3D" id="3.30.300.210">
    <property type="entry name" value="Nutrient germinant receptor protein C, domain 3"/>
    <property type="match status" value="1"/>
</dbReference>
<dbReference type="Pfam" id="PF25198">
    <property type="entry name" value="Spore_GerAC_N"/>
    <property type="match status" value="1"/>
</dbReference>
<reference evidence="10 11" key="1">
    <citation type="submission" date="2016-11" db="EMBL/GenBank/DDBJ databases">
        <authorList>
            <person name="Manzoor S."/>
        </authorList>
    </citation>
    <scope>NUCLEOTIDE SEQUENCE [LARGE SCALE GENOMIC DNA]</scope>
    <source>
        <strain evidence="10">Clostridium ultunense strain Esp</strain>
    </source>
</reference>
<evidence type="ECO:0000313" key="11">
    <source>
        <dbReference type="Proteomes" id="UP000245423"/>
    </source>
</evidence>
<dbReference type="GO" id="GO:0016020">
    <property type="term" value="C:membrane"/>
    <property type="evidence" value="ECO:0007669"/>
    <property type="project" value="UniProtKB-SubCell"/>
</dbReference>
<organism evidence="10 11">
    <name type="scientific">[Clostridium] ultunense Esp</name>
    <dbReference type="NCBI Taxonomy" id="1288971"/>
    <lineage>
        <taxon>Bacteria</taxon>
        <taxon>Bacillati</taxon>
        <taxon>Bacillota</taxon>
        <taxon>Tissierellia</taxon>
        <taxon>Tissierellales</taxon>
        <taxon>Tepidimicrobiaceae</taxon>
        <taxon>Schnuerera</taxon>
    </lineage>
</organism>
<evidence type="ECO:0000256" key="3">
    <source>
        <dbReference type="ARBA" id="ARBA00022544"/>
    </source>
</evidence>
<dbReference type="InterPro" id="IPR008844">
    <property type="entry name" value="Spore_GerAC-like"/>
</dbReference>
<feature type="domain" description="Spore germination GerAC-like C-terminal" evidence="8">
    <location>
        <begin position="205"/>
        <end position="369"/>
    </location>
</feature>
<accession>A0A1M4PL46</accession>
<keyword evidence="5" id="KW-0472">Membrane</keyword>
<evidence type="ECO:0000256" key="2">
    <source>
        <dbReference type="ARBA" id="ARBA00007886"/>
    </source>
</evidence>
<evidence type="ECO:0000256" key="7">
    <source>
        <dbReference type="ARBA" id="ARBA00023288"/>
    </source>
</evidence>
<keyword evidence="10" id="KW-0560">Oxidoreductase</keyword>
<comment type="subcellular location">
    <subcellularLocation>
        <location evidence="1">Membrane</location>
        <topology evidence="1">Lipid-anchor</topology>
    </subcellularLocation>
</comment>
<dbReference type="AlphaFoldDB" id="A0A1M4PL46"/>
<dbReference type="RefSeq" id="WP_109840473.1">
    <property type="nucleotide sequence ID" value="NZ_LT669839.1"/>
</dbReference>
<evidence type="ECO:0000259" key="8">
    <source>
        <dbReference type="Pfam" id="PF05504"/>
    </source>
</evidence>
<dbReference type="EC" id="1.2.1.81" evidence="10"/>
<name>A0A1M4PL46_9FIRM</name>
<evidence type="ECO:0000256" key="6">
    <source>
        <dbReference type="ARBA" id="ARBA00023139"/>
    </source>
</evidence>
<dbReference type="InterPro" id="IPR046953">
    <property type="entry name" value="Spore_GerAC-like_C"/>
</dbReference>
<keyword evidence="6" id="KW-0564">Palmitate</keyword>
<dbReference type="PANTHER" id="PTHR35789:SF1">
    <property type="entry name" value="SPORE GERMINATION PROTEIN B3"/>
    <property type="match status" value="1"/>
</dbReference>
<comment type="similarity">
    <text evidence="2">Belongs to the GerABKC lipoprotein family.</text>
</comment>
<dbReference type="PANTHER" id="PTHR35789">
    <property type="entry name" value="SPORE GERMINATION PROTEIN B3"/>
    <property type="match status" value="1"/>
</dbReference>
<evidence type="ECO:0000256" key="4">
    <source>
        <dbReference type="ARBA" id="ARBA00022729"/>
    </source>
</evidence>
<dbReference type="InterPro" id="IPR057336">
    <property type="entry name" value="GerAC_N"/>
</dbReference>
<dbReference type="Proteomes" id="UP000245423">
    <property type="component" value="Chromosome 1"/>
</dbReference>
<dbReference type="GO" id="GO:0016491">
    <property type="term" value="F:oxidoreductase activity"/>
    <property type="evidence" value="ECO:0007669"/>
    <property type="project" value="UniProtKB-KW"/>
</dbReference>
<keyword evidence="7" id="KW-0449">Lipoprotein</keyword>
<sequence length="372" mass="43052">MRKRILIILLFSLIFLSGCWDKVEIEQRIFVSDIGVDLYEKEKMNRFIVTYQYPNINAIGKNATEDKKSFVLSTPCSSIFQASRELSTKSPFPFYFKHVKVLILGEELLKEENLVREVIDELNRDTKVNKKLQILAAEGKAKDILNTNISREHTVDGFIYSTVKDNKTSSRFTSQTLTGLISDLDFSGVTLIPRITIRDNRYNISGGCIMKNYKQIAWIDEKENRAISLLNNKVKNETIDIIYKGDLVSYTVTDTKANKKVRIDDGIKADFSIRIEGYLQGYILDQNKTAFRNEVLKEMEEVMEREVKREVEKTINKLQKTYKADIIGIGEHLSKFEPKEWKKIKGSWDQIFPHIEINVSLDIKIRRTGLTK</sequence>
<dbReference type="GO" id="GO:0009847">
    <property type="term" value="P:spore germination"/>
    <property type="evidence" value="ECO:0007669"/>
    <property type="project" value="InterPro"/>
</dbReference>